<dbReference type="EMBL" id="JAINVZ010000005">
    <property type="protein sequence ID" value="MBY8885326.1"/>
    <property type="molecule type" value="Genomic_DNA"/>
</dbReference>
<feature type="domain" description="DUF6924" evidence="1">
    <location>
        <begin position="15"/>
        <end position="146"/>
    </location>
</feature>
<reference evidence="2 3" key="1">
    <citation type="submission" date="2021-08" db="EMBL/GenBank/DDBJ databases">
        <title>Streptomyces sp. PTM05 isolated from lichen.</title>
        <authorList>
            <person name="Somphong A."/>
            <person name="Phongsopitanun W."/>
            <person name="Tanasupawat S."/>
        </authorList>
    </citation>
    <scope>NUCLEOTIDE SEQUENCE [LARGE SCALE GENOMIC DNA]</scope>
    <source>
        <strain evidence="2 3">Ptm05</strain>
    </source>
</reference>
<dbReference type="InterPro" id="IPR053832">
    <property type="entry name" value="DUF6924"/>
</dbReference>
<keyword evidence="3" id="KW-1185">Reference proteome</keyword>
<dbReference type="Pfam" id="PF21962">
    <property type="entry name" value="DUF6924"/>
    <property type="match status" value="2"/>
</dbReference>
<gene>
    <name evidence="2" type="ORF">K7472_10760</name>
</gene>
<feature type="domain" description="DUF6924" evidence="1">
    <location>
        <begin position="174"/>
        <end position="299"/>
    </location>
</feature>
<protein>
    <recommendedName>
        <fullName evidence="1">DUF6924 domain-containing protein</fullName>
    </recommendedName>
</protein>
<evidence type="ECO:0000313" key="2">
    <source>
        <dbReference type="EMBL" id="MBY8885326.1"/>
    </source>
</evidence>
<evidence type="ECO:0000259" key="1">
    <source>
        <dbReference type="Pfam" id="PF21962"/>
    </source>
</evidence>
<evidence type="ECO:0000313" key="3">
    <source>
        <dbReference type="Proteomes" id="UP001198565"/>
    </source>
</evidence>
<proteinExistence type="predicted"/>
<accession>A0ABS7QQ52</accession>
<sequence length="299" mass="31409">MTSYPTLPATAHDEVVLVCVCYEDHAPKWGGVLERLGAGPEDATIPLDGGVTLRVAHDVAWDQVPGGALPALLPVGTTAAPVVAVADISAVYGDSGLLLVDARDMPGRGVRVADGRLASVLRQLVEGKLEFADLVRGMDRWGTYEGDGGDQATPTPTDVVRTGFPPLPAAEDLTLLVRTDFHDEEGWRAVLDSVAAYDDEGIDDEGDEEEDVIALRAVVVDDRAYEGLMPGQVPALVPAGPSTVMVALADAVTMSEPDRPLYAVDLHDTPGQAARVALDEAGSMAANLEIANMDFADFA</sequence>
<name>A0ABS7QQ52_9ACTN</name>
<organism evidence="2 3">
    <name type="scientific">Streptantibioticus parmotrematis</name>
    <dbReference type="NCBI Taxonomy" id="2873249"/>
    <lineage>
        <taxon>Bacteria</taxon>
        <taxon>Bacillati</taxon>
        <taxon>Actinomycetota</taxon>
        <taxon>Actinomycetes</taxon>
        <taxon>Kitasatosporales</taxon>
        <taxon>Streptomycetaceae</taxon>
        <taxon>Streptantibioticus</taxon>
    </lineage>
</organism>
<dbReference type="Proteomes" id="UP001198565">
    <property type="component" value="Unassembled WGS sequence"/>
</dbReference>
<comment type="caution">
    <text evidence="2">The sequence shown here is derived from an EMBL/GenBank/DDBJ whole genome shotgun (WGS) entry which is preliminary data.</text>
</comment>